<feature type="compositionally biased region" description="Low complexity" evidence="1">
    <location>
        <begin position="229"/>
        <end position="252"/>
    </location>
</feature>
<dbReference type="STRING" id="4155.A0A022RQP2"/>
<dbReference type="NCBIfam" id="TIGR01571">
    <property type="entry name" value="A_thal_Cys_rich"/>
    <property type="match status" value="1"/>
</dbReference>
<evidence type="ECO:0008006" key="4">
    <source>
        <dbReference type="Google" id="ProtNLM"/>
    </source>
</evidence>
<evidence type="ECO:0000313" key="2">
    <source>
        <dbReference type="EMBL" id="EYU42369.1"/>
    </source>
</evidence>
<evidence type="ECO:0000256" key="1">
    <source>
        <dbReference type="SAM" id="MobiDB-lite"/>
    </source>
</evidence>
<accession>A0A022RQP2</accession>
<dbReference type="PANTHER" id="PTHR15907">
    <property type="entry name" value="DUF614 FAMILY PROTEIN-RELATED"/>
    <property type="match status" value="1"/>
</dbReference>
<organism evidence="2 3">
    <name type="scientific">Erythranthe guttata</name>
    <name type="common">Yellow monkey flower</name>
    <name type="synonym">Mimulus guttatus</name>
    <dbReference type="NCBI Taxonomy" id="4155"/>
    <lineage>
        <taxon>Eukaryota</taxon>
        <taxon>Viridiplantae</taxon>
        <taxon>Streptophyta</taxon>
        <taxon>Embryophyta</taxon>
        <taxon>Tracheophyta</taxon>
        <taxon>Spermatophyta</taxon>
        <taxon>Magnoliopsida</taxon>
        <taxon>eudicotyledons</taxon>
        <taxon>Gunneridae</taxon>
        <taxon>Pentapetalae</taxon>
        <taxon>asterids</taxon>
        <taxon>lamiids</taxon>
        <taxon>Lamiales</taxon>
        <taxon>Phrymaceae</taxon>
        <taxon>Erythranthe</taxon>
    </lineage>
</organism>
<gene>
    <name evidence="2" type="ORF">MIMGU_mgv1a012363mg</name>
</gene>
<reference evidence="2 3" key="1">
    <citation type="journal article" date="2013" name="Proc. Natl. Acad. Sci. U.S.A.">
        <title>Fine-scale variation in meiotic recombination in Mimulus inferred from population shotgun sequencing.</title>
        <authorList>
            <person name="Hellsten U."/>
            <person name="Wright K.M."/>
            <person name="Jenkins J."/>
            <person name="Shu S."/>
            <person name="Yuan Y."/>
            <person name="Wessler S.R."/>
            <person name="Schmutz J."/>
            <person name="Willis J.H."/>
            <person name="Rokhsar D.S."/>
        </authorList>
    </citation>
    <scope>NUCLEOTIDE SEQUENCE [LARGE SCALE GENOMIC DNA]</scope>
    <source>
        <strain evidence="3">cv. DUN x IM62</strain>
    </source>
</reference>
<feature type="region of interest" description="Disordered" evidence="1">
    <location>
        <begin position="216"/>
        <end position="252"/>
    </location>
</feature>
<dbReference type="PhylomeDB" id="A0A022RQP2"/>
<keyword evidence="3" id="KW-1185">Reference proteome</keyword>
<feature type="compositionally biased region" description="Basic and acidic residues" evidence="1">
    <location>
        <begin position="216"/>
        <end position="228"/>
    </location>
</feature>
<dbReference type="EMBL" id="KI630297">
    <property type="protein sequence ID" value="EYU42369.1"/>
    <property type="molecule type" value="Genomic_DNA"/>
</dbReference>
<evidence type="ECO:0000313" key="3">
    <source>
        <dbReference type="Proteomes" id="UP000030748"/>
    </source>
</evidence>
<sequence>MAVDGTYVKLTEDQNSLQNVTPGELNQAIDIEKLTARRCEQCGQTLPASYTPPADEDWTTGIFGCFEDTDSGLTGLFCPCVLFGRNVAAFNDEITPERACVGHAICIEGGIALAVTTAACSGVIDPDTVCLLTEGLLFAWWVCAIYTGMGRQLLQRKYHLKDAPCDPCLVHCCLHWCAICQEHREMRNHLSEGATSSEDTIVNPPQLQEMMNVNADDHKRSNDNHDHAASSSSVGEGSGAGQNNLQLQLQPL</sequence>
<dbReference type="Pfam" id="PF04749">
    <property type="entry name" value="PLAC8"/>
    <property type="match status" value="1"/>
</dbReference>
<dbReference type="InterPro" id="IPR006461">
    <property type="entry name" value="PLAC_motif_containing"/>
</dbReference>
<proteinExistence type="predicted"/>
<dbReference type="eggNOG" id="ENOG502SMIH">
    <property type="taxonomic scope" value="Eukaryota"/>
</dbReference>
<name>A0A022RQP2_ERYGU</name>
<dbReference type="Proteomes" id="UP000030748">
    <property type="component" value="Unassembled WGS sequence"/>
</dbReference>
<dbReference type="AlphaFoldDB" id="A0A022RQP2"/>
<protein>
    <recommendedName>
        <fullName evidence="4">Cell number regulator 6</fullName>
    </recommendedName>
</protein>